<evidence type="ECO:0000313" key="3">
    <source>
        <dbReference type="EMBL" id="NYI03431.1"/>
    </source>
</evidence>
<comment type="caution">
    <text evidence="3">The sequence shown here is derived from an EMBL/GenBank/DDBJ whole genome shotgun (WGS) entry which is preliminary data.</text>
</comment>
<dbReference type="AlphaFoldDB" id="A0A852ZXR9"/>
<evidence type="ECO:0000259" key="2">
    <source>
        <dbReference type="PROSITE" id="PS51781"/>
    </source>
</evidence>
<name>A0A852ZXR9_9ACTN</name>
<dbReference type="EMBL" id="JACBZD010000001">
    <property type="protein sequence ID" value="NYI03431.1"/>
    <property type="molecule type" value="Genomic_DNA"/>
</dbReference>
<dbReference type="Pfam" id="PF08239">
    <property type="entry name" value="SH3_3"/>
    <property type="match status" value="1"/>
</dbReference>
<dbReference type="Gene3D" id="2.30.30.40">
    <property type="entry name" value="SH3 Domains"/>
    <property type="match status" value="1"/>
</dbReference>
<dbReference type="RefSeq" id="WP_179812477.1">
    <property type="nucleotide sequence ID" value="NZ_JACBZD010000001.1"/>
</dbReference>
<feature type="signal peptide" evidence="1">
    <location>
        <begin position="1"/>
        <end position="27"/>
    </location>
</feature>
<keyword evidence="1" id="KW-0732">Signal</keyword>
<protein>
    <recommendedName>
        <fullName evidence="2">SH3b domain-containing protein</fullName>
    </recommendedName>
</protein>
<accession>A0A852ZXR9</accession>
<organism evidence="3 4">
    <name type="scientific">Allostreptomyces psammosilenae</name>
    <dbReference type="NCBI Taxonomy" id="1892865"/>
    <lineage>
        <taxon>Bacteria</taxon>
        <taxon>Bacillati</taxon>
        <taxon>Actinomycetota</taxon>
        <taxon>Actinomycetes</taxon>
        <taxon>Kitasatosporales</taxon>
        <taxon>Streptomycetaceae</taxon>
        <taxon>Allostreptomyces</taxon>
    </lineage>
</organism>
<dbReference type="PROSITE" id="PS51781">
    <property type="entry name" value="SH3B"/>
    <property type="match status" value="1"/>
</dbReference>
<evidence type="ECO:0000256" key="1">
    <source>
        <dbReference type="SAM" id="SignalP"/>
    </source>
</evidence>
<feature type="domain" description="SH3b" evidence="2">
    <location>
        <begin position="43"/>
        <end position="111"/>
    </location>
</feature>
<evidence type="ECO:0000313" key="4">
    <source>
        <dbReference type="Proteomes" id="UP000567795"/>
    </source>
</evidence>
<keyword evidence="4" id="KW-1185">Reference proteome</keyword>
<reference evidence="3 4" key="1">
    <citation type="submission" date="2020-07" db="EMBL/GenBank/DDBJ databases">
        <title>Sequencing the genomes of 1000 actinobacteria strains.</title>
        <authorList>
            <person name="Klenk H.-P."/>
        </authorList>
    </citation>
    <scope>NUCLEOTIDE SEQUENCE [LARGE SCALE GENOMIC DNA]</scope>
    <source>
        <strain evidence="3 4">DSM 42178</strain>
    </source>
</reference>
<feature type="chain" id="PRO_5032747688" description="SH3b domain-containing protein" evidence="1">
    <location>
        <begin position="28"/>
        <end position="121"/>
    </location>
</feature>
<dbReference type="InterPro" id="IPR003646">
    <property type="entry name" value="SH3-like_bac-type"/>
</dbReference>
<sequence length="121" mass="12922">MRPFRSLTVATIATTALVMPITSTAQAAPTPQQPQTAIVTATSWTATVTTNGVRIRSNHSTSSTILGLAYRGQRFTITRSWYGNGATWYYGTNRSTGVRGWIHGAYLSHPGGDTPTCPGSC</sequence>
<gene>
    <name evidence="3" type="ORF">FHU37_000374</name>
</gene>
<dbReference type="Proteomes" id="UP000567795">
    <property type="component" value="Unassembled WGS sequence"/>
</dbReference>
<proteinExistence type="predicted"/>